<comment type="caution">
    <text evidence="2">The sequence shown here is derived from an EMBL/GenBank/DDBJ whole genome shotgun (WGS) entry which is preliminary data.</text>
</comment>
<dbReference type="SUPFAM" id="SSF51338">
    <property type="entry name" value="Composite domain of metallo-dependent hydrolases"/>
    <property type="match status" value="1"/>
</dbReference>
<dbReference type="PANTHER" id="PTHR43135:SF3">
    <property type="entry name" value="ALPHA-D-RIBOSE 1-METHYLPHOSPHONATE 5-TRIPHOSPHATE DIPHOSPHATASE"/>
    <property type="match status" value="1"/>
</dbReference>
<sequence>MLAIRAAKLFDGIGPELVERPVVLAEGGRVVAVHPGGSVPAGAELLDLGDVTLLPGFVDTHVHLAFDASEDAVGRLRRAGDEELLDRMRAAGRAALAVGVTTVRDLGDRGYLALRLREETAKDPTAGPTVLASGPPITTARGHCWFLGGQAEGVDAIRAAVRERAERGVDVVKVMVTGGDLTPGSDPFHVQYSHAELLAAVREAHRHGLPATAHAHSAAGIADAVAAGFDMVEHCFFVTEITDESDETDTGVDYDRRILDDMARLGVVASLTLGALPGGPPPPPRIARRIPGLVAGLAAMREAGVGVVCGSDSGIFPVKAHGSHPYSVVAMAETGFGPLEALRAATSAAARACGVACRKGCIAPGFDADVVAVAGDPLADITAVHAVTAVLREGVRVDPDKPQQGPAGP</sequence>
<accession>A0ABQ2Z024</accession>
<dbReference type="Proteomes" id="UP000659223">
    <property type="component" value="Unassembled WGS sequence"/>
</dbReference>
<protein>
    <recommendedName>
        <fullName evidence="1">Amidohydrolase-related domain-containing protein</fullName>
    </recommendedName>
</protein>
<organism evidence="2 3">
    <name type="scientific">Streptomyces hiroshimensis</name>
    <dbReference type="NCBI Taxonomy" id="66424"/>
    <lineage>
        <taxon>Bacteria</taxon>
        <taxon>Bacillati</taxon>
        <taxon>Actinomycetota</taxon>
        <taxon>Actinomycetes</taxon>
        <taxon>Kitasatosporales</taxon>
        <taxon>Streptomycetaceae</taxon>
        <taxon>Streptomyces</taxon>
    </lineage>
</organism>
<dbReference type="PANTHER" id="PTHR43135">
    <property type="entry name" value="ALPHA-D-RIBOSE 1-METHYLPHOSPHONATE 5-TRIPHOSPHATE DIPHOSPHATASE"/>
    <property type="match status" value="1"/>
</dbReference>
<dbReference type="Gene3D" id="2.30.40.10">
    <property type="entry name" value="Urease, subunit C, domain 1"/>
    <property type="match status" value="1"/>
</dbReference>
<dbReference type="InterPro" id="IPR006680">
    <property type="entry name" value="Amidohydro-rel"/>
</dbReference>
<dbReference type="InterPro" id="IPR011059">
    <property type="entry name" value="Metal-dep_hydrolase_composite"/>
</dbReference>
<dbReference type="RefSeq" id="WP_190024187.1">
    <property type="nucleotide sequence ID" value="NZ_BMUT01000012.1"/>
</dbReference>
<evidence type="ECO:0000259" key="1">
    <source>
        <dbReference type="Pfam" id="PF01979"/>
    </source>
</evidence>
<dbReference type="InterPro" id="IPR051781">
    <property type="entry name" value="Metallo-dep_Hydrolase"/>
</dbReference>
<dbReference type="InterPro" id="IPR032466">
    <property type="entry name" value="Metal_Hydrolase"/>
</dbReference>
<gene>
    <name evidence="2" type="ORF">GCM10010324_52250</name>
</gene>
<proteinExistence type="predicted"/>
<dbReference type="Gene3D" id="3.20.20.140">
    <property type="entry name" value="Metal-dependent hydrolases"/>
    <property type="match status" value="1"/>
</dbReference>
<reference evidence="3" key="1">
    <citation type="journal article" date="2019" name="Int. J. Syst. Evol. Microbiol.">
        <title>The Global Catalogue of Microorganisms (GCM) 10K type strain sequencing project: providing services to taxonomists for standard genome sequencing and annotation.</title>
        <authorList>
            <consortium name="The Broad Institute Genomics Platform"/>
            <consortium name="The Broad Institute Genome Sequencing Center for Infectious Disease"/>
            <person name="Wu L."/>
            <person name="Ma J."/>
        </authorList>
    </citation>
    <scope>NUCLEOTIDE SEQUENCE [LARGE SCALE GENOMIC DNA]</scope>
    <source>
        <strain evidence="3">JCM 4586</strain>
    </source>
</reference>
<dbReference type="EMBL" id="BMUT01000012">
    <property type="protein sequence ID" value="GGX99446.1"/>
    <property type="molecule type" value="Genomic_DNA"/>
</dbReference>
<feature type="domain" description="Amidohydrolase-related" evidence="1">
    <location>
        <begin position="52"/>
        <end position="394"/>
    </location>
</feature>
<evidence type="ECO:0000313" key="2">
    <source>
        <dbReference type="EMBL" id="GGX99446.1"/>
    </source>
</evidence>
<keyword evidence="3" id="KW-1185">Reference proteome</keyword>
<evidence type="ECO:0000313" key="3">
    <source>
        <dbReference type="Proteomes" id="UP000659223"/>
    </source>
</evidence>
<dbReference type="Pfam" id="PF01979">
    <property type="entry name" value="Amidohydro_1"/>
    <property type="match status" value="1"/>
</dbReference>
<dbReference type="SUPFAM" id="SSF51556">
    <property type="entry name" value="Metallo-dependent hydrolases"/>
    <property type="match status" value="1"/>
</dbReference>
<name>A0ABQ2Z024_9ACTN</name>